<organism evidence="1 2">
    <name type="scientific">Streptomyces ipomoeae 91-03</name>
    <dbReference type="NCBI Taxonomy" id="698759"/>
    <lineage>
        <taxon>Bacteria</taxon>
        <taxon>Bacillati</taxon>
        <taxon>Actinomycetota</taxon>
        <taxon>Actinomycetes</taxon>
        <taxon>Kitasatosporales</taxon>
        <taxon>Streptomycetaceae</taxon>
        <taxon>Streptomyces</taxon>
    </lineage>
</organism>
<dbReference type="AlphaFoldDB" id="L1KJZ1"/>
<name>L1KJZ1_9ACTN</name>
<gene>
    <name evidence="1" type="ORF">STRIP9103_09129</name>
</gene>
<sequence length="49" mass="5059">MLGFGTLTLALGVTAVVLLWIGHGVIGALQLTLCVFLTGPHTEPFPPSV</sequence>
<keyword evidence="2" id="KW-1185">Reference proteome</keyword>
<proteinExistence type="predicted"/>
<dbReference type="Proteomes" id="UP000010411">
    <property type="component" value="Unassembled WGS sequence"/>
</dbReference>
<dbReference type="PATRIC" id="fig|698759.3.peg.8147"/>
<evidence type="ECO:0000313" key="2">
    <source>
        <dbReference type="Proteomes" id="UP000010411"/>
    </source>
</evidence>
<dbReference type="EMBL" id="AEJC01000617">
    <property type="protein sequence ID" value="EKX61141.1"/>
    <property type="molecule type" value="Genomic_DNA"/>
</dbReference>
<accession>L1KJZ1</accession>
<comment type="caution">
    <text evidence="1">The sequence shown here is derived from an EMBL/GenBank/DDBJ whole genome shotgun (WGS) entry which is preliminary data.</text>
</comment>
<reference evidence="1 2" key="1">
    <citation type="submission" date="2012-11" db="EMBL/GenBank/DDBJ databases">
        <authorList>
            <person name="Huguet-Tapia J.C."/>
            <person name="Durkin A.S."/>
            <person name="Pettis G.S."/>
            <person name="Badger J.H."/>
        </authorList>
    </citation>
    <scope>NUCLEOTIDE SEQUENCE [LARGE SCALE GENOMIC DNA]</scope>
    <source>
        <strain evidence="1 2">91-03</strain>
    </source>
</reference>
<evidence type="ECO:0000313" key="1">
    <source>
        <dbReference type="EMBL" id="EKX61141.1"/>
    </source>
</evidence>
<protein>
    <submittedName>
        <fullName evidence="1">Uncharacterized protein</fullName>
    </submittedName>
</protein>